<dbReference type="PROSITE" id="PS50868">
    <property type="entry name" value="POST_SET"/>
    <property type="match status" value="1"/>
</dbReference>
<dbReference type="SMART" id="SM00317">
    <property type="entry name" value="SET"/>
    <property type="match status" value="1"/>
</dbReference>
<dbReference type="Pfam" id="PF11767">
    <property type="entry name" value="SET_assoc"/>
    <property type="match status" value="1"/>
</dbReference>
<feature type="compositionally biased region" description="Basic and acidic residues" evidence="18">
    <location>
        <begin position="908"/>
        <end position="938"/>
    </location>
</feature>
<feature type="region of interest" description="Disordered" evidence="18">
    <location>
        <begin position="401"/>
        <end position="461"/>
    </location>
</feature>
<dbReference type="EC" id="2.1.1.354" evidence="3"/>
<keyword evidence="8" id="KW-0949">S-adenosyl-L-methionine</keyword>
<feature type="compositionally biased region" description="Low complexity" evidence="18">
    <location>
        <begin position="106"/>
        <end position="121"/>
    </location>
</feature>
<feature type="compositionally biased region" description="Low complexity" evidence="18">
    <location>
        <begin position="67"/>
        <end position="81"/>
    </location>
</feature>
<organism evidence="22 23">
    <name type="scientific">Bombardia bombarda</name>
    <dbReference type="NCBI Taxonomy" id="252184"/>
    <lineage>
        <taxon>Eukaryota</taxon>
        <taxon>Fungi</taxon>
        <taxon>Dikarya</taxon>
        <taxon>Ascomycota</taxon>
        <taxon>Pezizomycotina</taxon>
        <taxon>Sordariomycetes</taxon>
        <taxon>Sordariomycetidae</taxon>
        <taxon>Sordariales</taxon>
        <taxon>Lasiosphaeriaceae</taxon>
        <taxon>Bombardia</taxon>
    </lineage>
</organism>
<dbReference type="GO" id="GO:0140999">
    <property type="term" value="F:histone H3K4 trimethyltransferase activity"/>
    <property type="evidence" value="ECO:0007669"/>
    <property type="project" value="UniProtKB-EC"/>
</dbReference>
<comment type="caution">
    <text evidence="22">The sequence shown here is derived from an EMBL/GenBank/DDBJ whole genome shotgun (WGS) entry which is preliminary data.</text>
</comment>
<evidence type="ECO:0000256" key="16">
    <source>
        <dbReference type="ARBA" id="ARBA00049129"/>
    </source>
</evidence>
<dbReference type="InterPro" id="IPR024657">
    <property type="entry name" value="COMPASS_Set1_N-SET"/>
</dbReference>
<evidence type="ECO:0000256" key="7">
    <source>
        <dbReference type="ARBA" id="ARBA00022679"/>
    </source>
</evidence>
<feature type="domain" description="SET" evidence="20">
    <location>
        <begin position="1180"/>
        <end position="1297"/>
    </location>
</feature>
<dbReference type="PIRSF" id="PIRSF037104">
    <property type="entry name" value="Histone_H3-K4_mtfrase_Set1_fun"/>
    <property type="match status" value="1"/>
</dbReference>
<feature type="compositionally biased region" description="Basic residues" evidence="18">
    <location>
        <begin position="893"/>
        <end position="907"/>
    </location>
</feature>
<name>A0AA40CG53_9PEZI</name>
<dbReference type="GO" id="GO:0005694">
    <property type="term" value="C:chromosome"/>
    <property type="evidence" value="ECO:0007669"/>
    <property type="project" value="UniProtKB-SubCell"/>
</dbReference>
<feature type="region of interest" description="Disordered" evidence="18">
    <location>
        <begin position="719"/>
        <end position="789"/>
    </location>
</feature>
<dbReference type="Proteomes" id="UP001174934">
    <property type="component" value="Unassembled WGS sequence"/>
</dbReference>
<dbReference type="InterPro" id="IPR003616">
    <property type="entry name" value="Post-SET_dom"/>
</dbReference>
<comment type="catalytic activity">
    <reaction evidence="16">
        <text>N(6),N(6)-dimethyl-L-lysyl(4)-[histone H3] + S-adenosyl-L-methionine = N(6),N(6),N(6)-trimethyl-L-lysyl(4)-[histone H3] + S-adenosyl-L-homocysteine + H(+)</text>
        <dbReference type="Rhea" id="RHEA:60272"/>
        <dbReference type="Rhea" id="RHEA-COMP:15537"/>
        <dbReference type="Rhea" id="RHEA-COMP:15540"/>
        <dbReference type="ChEBI" id="CHEBI:15378"/>
        <dbReference type="ChEBI" id="CHEBI:57856"/>
        <dbReference type="ChEBI" id="CHEBI:59789"/>
        <dbReference type="ChEBI" id="CHEBI:61961"/>
        <dbReference type="ChEBI" id="CHEBI:61976"/>
    </reaction>
</comment>
<evidence type="ECO:0000313" key="23">
    <source>
        <dbReference type="Proteomes" id="UP001174934"/>
    </source>
</evidence>
<feature type="compositionally biased region" description="Polar residues" evidence="18">
    <location>
        <begin position="36"/>
        <end position="58"/>
    </location>
</feature>
<evidence type="ECO:0000256" key="1">
    <source>
        <dbReference type="ARBA" id="ARBA00004123"/>
    </source>
</evidence>
<comment type="catalytic activity">
    <reaction evidence="15">
        <text>N(6)-methyl-L-lysyl(4)-[histone H3] + S-adenosyl-L-methionine = N(6),N(6)-dimethyl-L-lysyl(4)-[histone H3] + S-adenosyl-L-homocysteine + H(+)</text>
        <dbReference type="Rhea" id="RHEA:60268"/>
        <dbReference type="Rhea" id="RHEA-COMP:15540"/>
        <dbReference type="Rhea" id="RHEA-COMP:15543"/>
        <dbReference type="ChEBI" id="CHEBI:15378"/>
        <dbReference type="ChEBI" id="CHEBI:57856"/>
        <dbReference type="ChEBI" id="CHEBI:59789"/>
        <dbReference type="ChEBI" id="CHEBI:61929"/>
        <dbReference type="ChEBI" id="CHEBI:61976"/>
    </reaction>
</comment>
<dbReference type="SMART" id="SM00508">
    <property type="entry name" value="PostSET"/>
    <property type="match status" value="1"/>
</dbReference>
<feature type="compositionally biased region" description="Pro residues" evidence="18">
    <location>
        <begin position="431"/>
        <end position="444"/>
    </location>
</feature>
<dbReference type="EMBL" id="JAULSR010000001">
    <property type="protein sequence ID" value="KAK0636293.1"/>
    <property type="molecule type" value="Genomic_DNA"/>
</dbReference>
<feature type="compositionally biased region" description="Polar residues" evidence="18">
    <location>
        <begin position="122"/>
        <end position="137"/>
    </location>
</feature>
<evidence type="ECO:0000256" key="8">
    <source>
        <dbReference type="ARBA" id="ARBA00022691"/>
    </source>
</evidence>
<dbReference type="PANTHER" id="PTHR45814">
    <property type="entry name" value="HISTONE-LYSINE N-METHYLTRANSFERASE SETD1"/>
    <property type="match status" value="1"/>
</dbReference>
<dbReference type="InterPro" id="IPR035979">
    <property type="entry name" value="RBD_domain_sf"/>
</dbReference>
<dbReference type="InterPro" id="IPR017111">
    <property type="entry name" value="Set1_fungi"/>
</dbReference>
<comment type="subunit">
    <text evidence="13">Component of the Set1C/COMPASS complex.</text>
</comment>
<evidence type="ECO:0000313" key="22">
    <source>
        <dbReference type="EMBL" id="KAK0636293.1"/>
    </source>
</evidence>
<dbReference type="InterPro" id="IPR001214">
    <property type="entry name" value="SET_dom"/>
</dbReference>
<dbReference type="PANTHER" id="PTHR45814:SF2">
    <property type="entry name" value="HISTONE-LYSINE N-METHYLTRANSFERASE SETD1"/>
    <property type="match status" value="1"/>
</dbReference>
<dbReference type="SUPFAM" id="SSF82199">
    <property type="entry name" value="SET domain"/>
    <property type="match status" value="1"/>
</dbReference>
<evidence type="ECO:0000256" key="2">
    <source>
        <dbReference type="ARBA" id="ARBA00004286"/>
    </source>
</evidence>
<feature type="region of interest" description="Disordered" evidence="18">
    <location>
        <begin position="1"/>
        <end position="181"/>
    </location>
</feature>
<evidence type="ECO:0000256" key="13">
    <source>
        <dbReference type="ARBA" id="ARBA00044515"/>
    </source>
</evidence>
<comment type="catalytic activity">
    <reaction evidence="14">
        <text>L-lysyl(4)-[histone H3] + 3 S-adenosyl-L-methionine = N(6),N(6),N(6)-trimethyl-L-lysyl(4)-[histone H3] + 3 S-adenosyl-L-homocysteine + 3 H(+)</text>
        <dbReference type="Rhea" id="RHEA:60260"/>
        <dbReference type="Rhea" id="RHEA-COMP:15537"/>
        <dbReference type="Rhea" id="RHEA-COMP:15547"/>
        <dbReference type="ChEBI" id="CHEBI:15378"/>
        <dbReference type="ChEBI" id="CHEBI:29969"/>
        <dbReference type="ChEBI" id="CHEBI:57856"/>
        <dbReference type="ChEBI" id="CHEBI:59789"/>
        <dbReference type="ChEBI" id="CHEBI:61961"/>
        <dbReference type="EC" id="2.1.1.354"/>
    </reaction>
</comment>
<dbReference type="Pfam" id="PF11764">
    <property type="entry name" value="N-SET"/>
    <property type="match status" value="1"/>
</dbReference>
<dbReference type="Pfam" id="PF00856">
    <property type="entry name" value="SET"/>
    <property type="match status" value="1"/>
</dbReference>
<keyword evidence="23" id="KW-1185">Reference proteome</keyword>
<dbReference type="SMART" id="SM01291">
    <property type="entry name" value="N-SET"/>
    <property type="match status" value="1"/>
</dbReference>
<evidence type="ECO:0000259" key="19">
    <source>
        <dbReference type="PROSITE" id="PS50102"/>
    </source>
</evidence>
<feature type="region of interest" description="Disordered" evidence="18">
    <location>
        <begin position="209"/>
        <end position="260"/>
    </location>
</feature>
<dbReference type="InterPro" id="IPR000504">
    <property type="entry name" value="RRM_dom"/>
</dbReference>
<evidence type="ECO:0000256" key="14">
    <source>
        <dbReference type="ARBA" id="ARBA00047571"/>
    </source>
</evidence>
<feature type="region of interest" description="Disordered" evidence="18">
    <location>
        <begin position="855"/>
        <end position="987"/>
    </location>
</feature>
<dbReference type="CDD" id="cd20072">
    <property type="entry name" value="SET_SET1"/>
    <property type="match status" value="1"/>
</dbReference>
<dbReference type="PROSITE" id="PS50102">
    <property type="entry name" value="RRM"/>
    <property type="match status" value="1"/>
</dbReference>
<evidence type="ECO:0000259" key="20">
    <source>
        <dbReference type="PROSITE" id="PS50280"/>
    </source>
</evidence>
<evidence type="ECO:0000256" key="5">
    <source>
        <dbReference type="ARBA" id="ARBA00022454"/>
    </source>
</evidence>
<reference evidence="22" key="1">
    <citation type="submission" date="2023-06" db="EMBL/GenBank/DDBJ databases">
        <title>Genome-scale phylogeny and comparative genomics of the fungal order Sordariales.</title>
        <authorList>
            <consortium name="Lawrence Berkeley National Laboratory"/>
            <person name="Hensen N."/>
            <person name="Bonometti L."/>
            <person name="Westerberg I."/>
            <person name="Brannstrom I.O."/>
            <person name="Guillou S."/>
            <person name="Cros-Aarteil S."/>
            <person name="Calhoun S."/>
            <person name="Haridas S."/>
            <person name="Kuo A."/>
            <person name="Mondo S."/>
            <person name="Pangilinan J."/>
            <person name="Riley R."/>
            <person name="LaButti K."/>
            <person name="Andreopoulos B."/>
            <person name="Lipzen A."/>
            <person name="Chen C."/>
            <person name="Yanf M."/>
            <person name="Daum C."/>
            <person name="Ng V."/>
            <person name="Clum A."/>
            <person name="Steindorff A."/>
            <person name="Ohm R."/>
            <person name="Martin F."/>
            <person name="Silar P."/>
            <person name="Natvig D."/>
            <person name="Lalanne C."/>
            <person name="Gautier V."/>
            <person name="Ament-velasquez S.L."/>
            <person name="Kruys A."/>
            <person name="Hutchinson M.I."/>
            <person name="Powell A.J."/>
            <person name="Barry K."/>
            <person name="Miller A.N."/>
            <person name="Grigoriev I.V."/>
            <person name="Debuchy R."/>
            <person name="Gladieux P."/>
            <person name="Thoren M.H."/>
            <person name="Johannesson H."/>
        </authorList>
    </citation>
    <scope>NUCLEOTIDE SEQUENCE</scope>
    <source>
        <strain evidence="22">SMH3391-2</strain>
    </source>
</reference>
<evidence type="ECO:0000256" key="12">
    <source>
        <dbReference type="ARBA" id="ARBA00044492"/>
    </source>
</evidence>
<evidence type="ECO:0000256" key="4">
    <source>
        <dbReference type="ARBA" id="ARBA00015839"/>
    </source>
</evidence>
<dbReference type="GO" id="GO:0048188">
    <property type="term" value="C:Set1C/COMPASS complex"/>
    <property type="evidence" value="ECO:0007669"/>
    <property type="project" value="InterPro"/>
</dbReference>
<feature type="compositionally biased region" description="Polar residues" evidence="18">
    <location>
        <begin position="411"/>
        <end position="420"/>
    </location>
</feature>
<keyword evidence="5" id="KW-0158">Chromosome</keyword>
<evidence type="ECO:0000256" key="15">
    <source>
        <dbReference type="ARBA" id="ARBA00047583"/>
    </source>
</evidence>
<comment type="subcellular location">
    <subcellularLocation>
        <location evidence="2">Chromosome</location>
    </subcellularLocation>
    <subcellularLocation>
        <location evidence="1">Nucleus</location>
    </subcellularLocation>
</comment>
<feature type="region of interest" description="Disordered" evidence="18">
    <location>
        <begin position="669"/>
        <end position="706"/>
    </location>
</feature>
<feature type="compositionally biased region" description="Acidic residues" evidence="18">
    <location>
        <begin position="755"/>
        <end position="765"/>
    </location>
</feature>
<accession>A0AA40CG53</accession>
<feature type="compositionally biased region" description="Basic and acidic residues" evidence="18">
    <location>
        <begin position="19"/>
        <end position="34"/>
    </location>
</feature>
<dbReference type="SUPFAM" id="SSF54928">
    <property type="entry name" value="RNA-binding domain, RBD"/>
    <property type="match status" value="1"/>
</dbReference>
<keyword evidence="10" id="KW-0539">Nucleus</keyword>
<evidence type="ECO:0000256" key="9">
    <source>
        <dbReference type="ARBA" id="ARBA00022853"/>
    </source>
</evidence>
<dbReference type="InterPro" id="IPR046341">
    <property type="entry name" value="SET_dom_sf"/>
</dbReference>
<feature type="domain" description="Post-SET" evidence="21">
    <location>
        <begin position="1306"/>
        <end position="1322"/>
    </location>
</feature>
<dbReference type="GO" id="GO:0032259">
    <property type="term" value="P:methylation"/>
    <property type="evidence" value="ECO:0007669"/>
    <property type="project" value="UniProtKB-KW"/>
</dbReference>
<keyword evidence="9" id="KW-0156">Chromatin regulator</keyword>
<dbReference type="Gene3D" id="3.30.70.330">
    <property type="match status" value="1"/>
</dbReference>
<gene>
    <name evidence="22" type="ORF">B0T17DRAFT_518705</name>
</gene>
<comment type="function">
    <text evidence="12">Catalytic component of the COMPASS (Set1C) complex that specifically mono-, di- and trimethylates histone H3 to form H3K4me1/2/3. Binds RNAs which might negatively affect its histone methyltransferase activity. COMPASS recognizes ubiquitinated H2B on one face of the nucleosome which stimulates the methylation of H3 on the opposing face.</text>
</comment>
<dbReference type="Gene3D" id="2.170.270.10">
    <property type="entry name" value="SET domain"/>
    <property type="match status" value="1"/>
</dbReference>
<keyword evidence="17" id="KW-0694">RNA-binding</keyword>
<dbReference type="PROSITE" id="PS51572">
    <property type="entry name" value="SAM_MT43_1"/>
    <property type="match status" value="1"/>
</dbReference>
<evidence type="ECO:0000256" key="6">
    <source>
        <dbReference type="ARBA" id="ARBA00022603"/>
    </source>
</evidence>
<dbReference type="GO" id="GO:0003723">
    <property type="term" value="F:RNA binding"/>
    <property type="evidence" value="ECO:0007669"/>
    <property type="project" value="UniProtKB-UniRule"/>
</dbReference>
<feature type="domain" description="RRM" evidence="19">
    <location>
        <begin position="302"/>
        <end position="392"/>
    </location>
</feature>
<dbReference type="PROSITE" id="PS50280">
    <property type="entry name" value="SET"/>
    <property type="match status" value="1"/>
</dbReference>
<protein>
    <recommendedName>
        <fullName evidence="4">Histone-lysine N-methyltransferase, H3 lysine-4 specific</fullName>
        <ecNumber evidence="3">2.1.1.354</ecNumber>
    </recommendedName>
    <alternativeName>
        <fullName evidence="11">SET domain-containing protein 1</fullName>
    </alternativeName>
</protein>
<evidence type="ECO:0000256" key="10">
    <source>
        <dbReference type="ARBA" id="ARBA00023242"/>
    </source>
</evidence>
<dbReference type="InterPro" id="IPR012677">
    <property type="entry name" value="Nucleotide-bd_a/b_plait_sf"/>
</dbReference>
<feature type="compositionally biased region" description="Basic and acidic residues" evidence="18">
    <location>
        <begin position="401"/>
        <end position="410"/>
    </location>
</feature>
<feature type="compositionally biased region" description="Pro residues" evidence="18">
    <location>
        <begin position="955"/>
        <end position="965"/>
    </location>
</feature>
<feature type="compositionally biased region" description="Basic and acidic residues" evidence="18">
    <location>
        <begin position="766"/>
        <end position="789"/>
    </location>
</feature>
<evidence type="ECO:0000259" key="21">
    <source>
        <dbReference type="PROSITE" id="PS50868"/>
    </source>
</evidence>
<evidence type="ECO:0000256" key="17">
    <source>
        <dbReference type="PROSITE-ProRule" id="PRU00176"/>
    </source>
</evidence>
<feature type="compositionally biased region" description="Pro residues" evidence="18">
    <location>
        <begin position="145"/>
        <end position="158"/>
    </location>
</feature>
<feature type="region of interest" description="Disordered" evidence="18">
    <location>
        <begin position="568"/>
        <end position="611"/>
    </location>
</feature>
<dbReference type="InterPro" id="IPR024636">
    <property type="entry name" value="SET_assoc"/>
</dbReference>
<evidence type="ECO:0000256" key="18">
    <source>
        <dbReference type="SAM" id="MobiDB-lite"/>
    </source>
</evidence>
<evidence type="ECO:0000256" key="3">
    <source>
        <dbReference type="ARBA" id="ARBA00012182"/>
    </source>
</evidence>
<keyword evidence="6" id="KW-0489">Methyltransferase</keyword>
<proteinExistence type="predicted"/>
<keyword evidence="7" id="KW-0808">Transferase</keyword>
<feature type="compositionally biased region" description="Basic and acidic residues" evidence="18">
    <location>
        <begin position="225"/>
        <end position="245"/>
    </location>
</feature>
<sequence>MSRAPGASFAQFFPNAPRANRERVMEREKARLKAQESPSQSHSAIADTNDNCNPSHSSAPRPRDGASSSSSFTSGSRPTGSITDAARPSFDDVDSLPGDTLNTVGSASSHASSSSSVFSSSTRQNAMSAVRNSNTHLTPLTTTDSPPPSYSSNAPPPKAQSNMSQYPDRTDGFAPRPNGVADLSAPTAMNSVIERIPARNPNRAVKCITWSLPERDPSNASTETSTKKGAEKGKAKSNKERKWGENEEDDVPPPDPRLAKGGRLNFINIDFHLKTPRLCHAPKNLSPYKYNPKTSCGPGPPTQIVVTGFNPLITFSKVTTVFASYGDIAESSNKMHPDTGSYLGFATIRYKDSKPSRSSPIPVLARDAARRAIRMNGQRIEANQIRVAFDQDGRRSSRMLEEALKKDRQRSQTPALSSRVPTGPRSKDVLPGPPGPPGPPPTAPRGPAAHRGTAAANPVLLNTKPRIQSLIEPEPITNSLKNEPYIFVAGEHVPVMHTTVAHMKKRLKTFLFEDIRADRTGYYIIFRDSDHGRAEADRCYRSANQTAFFTYQMAMNYYPYGTIGKPTRTLTASDERPPSYHSPRKPVIEYRRRDEQELRRREEEADIEEEKRQRAKNFDPVKEAANVVRQEMIEHIITQVRTKVAAPALYDFLDPDNHAAKRRKLNIDEPRGSRLPSIVFDESEEKSPVSTPNSRADPIERRTGRLEISSLPRIRKVKNAGLNTRKHGFNDPFARQRAPVTRNNFRSLHHRLENDSDNESEEETENRDSLGRDTEEPESRPRSRMSTDDVIFKEDYGSWGPVDDDSMTEVSFALNDGPVLPKKRRMDLSVETTIKRQRITDEELFGVTIDRVETELPSREASPEDTALLDTEPADEKGTDSSRMPTPVPVGAKVKKKPTKFKKKSKKQIFEEREALKRQQQDIFEKEALQPRDVHEIENTPDVEPPEAQVKPEPEPVSEPKPQPVPVSETKKPVEELASDGTKSDDMDESLYQTLKGPALIIPPDFRLDVAPLKSLQLGENDEPDLSRLRKRFGLGSAVGDPELWLWKRGRIRELNSTDGSADKPVQIEGYYVPNPTGCARTEGVKKILNSEKSKYLPHHIKVQKAREERQANAGKNGKDTAAAAAEATRLAAEALVAKGNSRANRVNNRRFVADLNDQRRTLGQDSDVLRFNQLKKRKKPVKFARSAIHNWGLYAMENIPKDDMIIEYVGEEVRQQVADLRESRYLKSGIGSSYLFRIDDNTVIDATKKGGIARFINHSCMPNCTAKIIKVEGSKRIVIYALRDIAQNEELTYDYKFEREIGSLDRIPCLCGTAACKGFLN</sequence>
<feature type="compositionally biased region" description="Basic and acidic residues" evidence="18">
    <location>
        <begin position="586"/>
        <end position="611"/>
    </location>
</feature>
<evidence type="ECO:0000256" key="11">
    <source>
        <dbReference type="ARBA" id="ARBA00030093"/>
    </source>
</evidence>
<dbReference type="InterPro" id="IPR044570">
    <property type="entry name" value="Set1-like"/>
</dbReference>